<dbReference type="InterPro" id="IPR027417">
    <property type="entry name" value="P-loop_NTPase"/>
</dbReference>
<reference evidence="5 6" key="1">
    <citation type="submission" date="2017-03" db="EMBL/GenBank/DDBJ databases">
        <title>Genomes of endolithic fungi from Antarctica.</title>
        <authorList>
            <person name="Coleine C."/>
            <person name="Masonjones S."/>
            <person name="Stajich J.E."/>
        </authorList>
    </citation>
    <scope>NUCLEOTIDE SEQUENCE [LARGE SCALE GENOMIC DNA]</scope>
    <source>
        <strain evidence="5 6">CCFEE 5184</strain>
    </source>
</reference>
<dbReference type="SUPFAM" id="SSF52540">
    <property type="entry name" value="P-loop containing nucleoside triphosphate hydrolases"/>
    <property type="match status" value="1"/>
</dbReference>
<evidence type="ECO:0000256" key="1">
    <source>
        <dbReference type="SAM" id="Coils"/>
    </source>
</evidence>
<dbReference type="Pfam" id="PF24564">
    <property type="entry name" value="DUF7605"/>
    <property type="match status" value="1"/>
</dbReference>
<evidence type="ECO:0000313" key="5">
    <source>
        <dbReference type="EMBL" id="TKA70887.1"/>
    </source>
</evidence>
<dbReference type="InterPro" id="IPR045063">
    <property type="entry name" value="Dynamin_N"/>
</dbReference>
<dbReference type="InterPro" id="IPR056024">
    <property type="entry name" value="DUF7605"/>
</dbReference>
<proteinExistence type="predicted"/>
<feature type="region of interest" description="Disordered" evidence="2">
    <location>
        <begin position="147"/>
        <end position="174"/>
    </location>
</feature>
<gene>
    <name evidence="5" type="ORF">B0A55_08097</name>
</gene>
<evidence type="ECO:0000313" key="6">
    <source>
        <dbReference type="Proteomes" id="UP000309340"/>
    </source>
</evidence>
<feature type="coiled-coil region" evidence="1">
    <location>
        <begin position="540"/>
        <end position="592"/>
    </location>
</feature>
<feature type="domain" description="DUF7605" evidence="4">
    <location>
        <begin position="742"/>
        <end position="920"/>
    </location>
</feature>
<dbReference type="AlphaFoldDB" id="A0A4U0X596"/>
<dbReference type="STRING" id="329884.A0A4U0X596"/>
<comment type="caution">
    <text evidence="5">The sequence shown here is derived from an EMBL/GenBank/DDBJ whole genome shotgun (WGS) entry which is preliminary data.</text>
</comment>
<dbReference type="PANTHER" id="PTHR36681:SF3">
    <property type="entry name" value="NUCLEAR GTPASE, GERMINAL CENTER-ASSOCIATED, TANDEM DUPLICATE 3"/>
    <property type="match status" value="1"/>
</dbReference>
<dbReference type="PANTHER" id="PTHR36681">
    <property type="entry name" value="NUCLEAR GTPASE, GERMINAL CENTER-ASSOCIATED, TANDEM DUPLICATE 3"/>
    <property type="match status" value="1"/>
</dbReference>
<feature type="domain" description="Dynamin N-terminal" evidence="3">
    <location>
        <begin position="243"/>
        <end position="488"/>
    </location>
</feature>
<name>A0A4U0X596_9PEZI</name>
<dbReference type="OrthoDB" id="5427350at2759"/>
<evidence type="ECO:0008006" key="7">
    <source>
        <dbReference type="Google" id="ProtNLM"/>
    </source>
</evidence>
<evidence type="ECO:0000259" key="4">
    <source>
        <dbReference type="Pfam" id="PF24564"/>
    </source>
</evidence>
<protein>
    <recommendedName>
        <fullName evidence="7">G domain-containing protein</fullName>
    </recommendedName>
</protein>
<keyword evidence="1" id="KW-0175">Coiled coil</keyword>
<dbReference type="EMBL" id="NAJQ01000378">
    <property type="protein sequence ID" value="TKA70887.1"/>
    <property type="molecule type" value="Genomic_DNA"/>
</dbReference>
<dbReference type="Proteomes" id="UP000309340">
    <property type="component" value="Unassembled WGS sequence"/>
</dbReference>
<organism evidence="5 6">
    <name type="scientific">Friedmanniomyces simplex</name>
    <dbReference type="NCBI Taxonomy" id="329884"/>
    <lineage>
        <taxon>Eukaryota</taxon>
        <taxon>Fungi</taxon>
        <taxon>Dikarya</taxon>
        <taxon>Ascomycota</taxon>
        <taxon>Pezizomycotina</taxon>
        <taxon>Dothideomycetes</taxon>
        <taxon>Dothideomycetidae</taxon>
        <taxon>Mycosphaerellales</taxon>
        <taxon>Teratosphaeriaceae</taxon>
        <taxon>Friedmanniomyces</taxon>
    </lineage>
</organism>
<feature type="compositionally biased region" description="Basic and acidic residues" evidence="2">
    <location>
        <begin position="1"/>
        <end position="10"/>
    </location>
</feature>
<sequence length="1013" mass="114455">MASEDVKTEGPDLGAVDHGAPTPHSYTTEELQVERLQDVERPFTPINTDADTPDFAAATPQLHIADTLFKHCDSDEEGLFVINGTVPEPSDASGIVPAHHAQYRDAEIAAFSAPANDVVGFSTISDAAAPKQLSPKPVFSVGNKRVKVENEAGPQPKPRKKHREDARVASYDDNAEKETSHLAVDQPCFKAAEKLVPLVCDKILIKHEALLGRGYCDREIEAICTRFKDLRYVCKAYPGASIVGFLGDTAAGKSSLINCLLNRENIVGENDDGDSGTSVPQELAMADVDQMESIKVVVHYCPQRKVDALVKQYFQDIYEYDSTDKSELDSEELKTLSMKYHTALGFFTTLLCGREEFRTLEAAALFLARAQSDAVEDVLGAAKEYVREYIQTLDRTDGCTTIVGNTMSAVNHQLKPYRGPVRAQAGGLPIASPWPLVRKITTHLKARILSEGLVLADLPGTSDTNRQRVQHTRDYLRQCDTIIIPHPILRIQSQDSVWANVMECIRGDKQNSTILVATKTDDMKHGRESESVSSKDQAMLDGFKSQYDSIAKEVAGLEERLQDSEDEEEVDYSSLNRALKKKRVEKAEAEARWMEEGILVRNRRNAAGLKTKYKTYTRSNVDLPVFCVSNLVYQKHMHGYDHTEPPQLSLEATDIPRLRQHLFEIPAQRKLAGLMKLCKKDLPRVLLAMEMQCSKTKLERKREVEKKVIKPLEEFSDLMIVVQLKLKHLFEEMLQGVVDSHENEWRSEAKKHHEAWVKYRYQRYAAFCRRSGEWKSPSKENVDWNAHISLVVEEHLLEGFTLFKSELTDVRDSMCQRLDEILAQLNADLKESPQLMGMTDTLKGFHTLIELTRTSVNEETTKMFRDLEKILNVIRYNTTSIETDDSYLMTKMAVTYEAAKARLKQGGHGTFLELKGMMSKKLYGVDNVFLEIVQSATQAFAREVDGWHGKLQERVGKELRGIVRDFNNRFDNVEVEDQTKREFRRELLATVKEAMGVMETEMEEALGMCAAYR</sequence>
<accession>A0A4U0X596</accession>
<keyword evidence="6" id="KW-1185">Reference proteome</keyword>
<evidence type="ECO:0000259" key="3">
    <source>
        <dbReference type="Pfam" id="PF00350"/>
    </source>
</evidence>
<dbReference type="Pfam" id="PF00350">
    <property type="entry name" value="Dynamin_N"/>
    <property type="match status" value="1"/>
</dbReference>
<feature type="region of interest" description="Disordered" evidence="2">
    <location>
        <begin position="1"/>
        <end position="27"/>
    </location>
</feature>
<evidence type="ECO:0000256" key="2">
    <source>
        <dbReference type="SAM" id="MobiDB-lite"/>
    </source>
</evidence>
<dbReference type="Gene3D" id="3.40.50.300">
    <property type="entry name" value="P-loop containing nucleotide triphosphate hydrolases"/>
    <property type="match status" value="1"/>
</dbReference>